<evidence type="ECO:0000256" key="2">
    <source>
        <dbReference type="ARBA" id="ARBA00022679"/>
    </source>
</evidence>
<keyword evidence="2" id="KW-0808">Transferase</keyword>
<dbReference type="CDD" id="cd13999">
    <property type="entry name" value="STKc_MAP3K-like"/>
    <property type="match status" value="1"/>
</dbReference>
<keyword evidence="10" id="KW-1185">Reference proteome</keyword>
<feature type="binding site" evidence="6">
    <location>
        <position position="956"/>
    </location>
    <ligand>
        <name>ATP</name>
        <dbReference type="ChEBI" id="CHEBI:30616"/>
    </ligand>
</feature>
<dbReference type="InterPro" id="IPR000270">
    <property type="entry name" value="PB1_dom"/>
</dbReference>
<dbReference type="Pfam" id="PF00564">
    <property type="entry name" value="PB1"/>
    <property type="match status" value="1"/>
</dbReference>
<evidence type="ECO:0000256" key="1">
    <source>
        <dbReference type="ARBA" id="ARBA00022527"/>
    </source>
</evidence>
<dbReference type="InterPro" id="IPR008271">
    <property type="entry name" value="Ser/Thr_kinase_AS"/>
</dbReference>
<keyword evidence="1" id="KW-0723">Serine/threonine-protein kinase</keyword>
<evidence type="ECO:0000256" key="7">
    <source>
        <dbReference type="SAM" id="MobiDB-lite"/>
    </source>
</evidence>
<dbReference type="PROSITE" id="PS00108">
    <property type="entry name" value="PROTEIN_KINASE_ST"/>
    <property type="match status" value="1"/>
</dbReference>
<name>A0A498HZA3_MALDO</name>
<feature type="region of interest" description="Disordered" evidence="7">
    <location>
        <begin position="853"/>
        <end position="891"/>
    </location>
</feature>
<dbReference type="Gene3D" id="3.30.200.20">
    <property type="entry name" value="Phosphorylase Kinase, domain 1"/>
    <property type="match status" value="1"/>
</dbReference>
<dbReference type="InterPro" id="IPR000719">
    <property type="entry name" value="Prot_kinase_dom"/>
</dbReference>
<keyword evidence="5 6" id="KW-0067">ATP-binding</keyword>
<dbReference type="PROSITE" id="PS00107">
    <property type="entry name" value="PROTEIN_KINASE_ATP"/>
    <property type="match status" value="1"/>
</dbReference>
<dbReference type="PROSITE" id="PS50011">
    <property type="entry name" value="PROTEIN_KINASE_DOM"/>
    <property type="match status" value="1"/>
</dbReference>
<dbReference type="SUPFAM" id="SSF54277">
    <property type="entry name" value="CAD &amp; PB1 domains"/>
    <property type="match status" value="1"/>
</dbReference>
<dbReference type="PANTHER" id="PTHR23257:SF824">
    <property type="entry name" value="PROTEIN KINASE DOMAIN-CONTAINING PROTEIN"/>
    <property type="match status" value="1"/>
</dbReference>
<evidence type="ECO:0000313" key="10">
    <source>
        <dbReference type="Proteomes" id="UP000290289"/>
    </source>
</evidence>
<dbReference type="CDD" id="cd06410">
    <property type="entry name" value="PB1_UP2"/>
    <property type="match status" value="1"/>
</dbReference>
<accession>A0A498HZA3</accession>
<keyword evidence="3 6" id="KW-0547">Nucleotide-binding</keyword>
<evidence type="ECO:0000256" key="4">
    <source>
        <dbReference type="ARBA" id="ARBA00022777"/>
    </source>
</evidence>
<dbReference type="GO" id="GO:0005524">
    <property type="term" value="F:ATP binding"/>
    <property type="evidence" value="ECO:0007669"/>
    <property type="project" value="UniProtKB-UniRule"/>
</dbReference>
<dbReference type="EMBL" id="RDQH01000341">
    <property type="protein sequence ID" value="RXH74481.1"/>
    <property type="molecule type" value="Genomic_DNA"/>
</dbReference>
<evidence type="ECO:0000313" key="9">
    <source>
        <dbReference type="EMBL" id="RXH74481.1"/>
    </source>
</evidence>
<dbReference type="InterPro" id="IPR017441">
    <property type="entry name" value="Protein_kinase_ATP_BS"/>
</dbReference>
<sequence>MIHSPGRCEMLQSTPLIWGPTFSLAHFRPGIGSDIKLSHPRLGPHHIPGSPLIRGPTFSLAHFWPRISSDTKLSHPRLGPHHIPGSTPFFVSGNSHKNFPVGHSSCDCSHSNLFNFGVPIEPKASELSKDLVLGRDENIHIRLTGSTPLDDVGCYRKPPLSRRRRPTCHQPKKLKLVCCFNGAFHPRPPSGKLRYVGGEARIVSVDRNIGFSKLRSKILDLCPSINPTFTLKYQLPGSGSGSDSAAPLALIASDDDVRCMIEEYDKLELYGKSPRLWVFVCCRNGSDNVNGYVNCVKGVNLSEGFESESEHVGTHRRHLRGGAQVEKKAAVKNFGGVRSGDESLRKMVLKRQLLAKQSAFRRRFGTSENDEIGFLGESQKCESFDQGRDLLDDRLGSKRCDNVGSFLVSRANPLNPRDGNLRVEGKGFGLRCPAWSGQILCNGVGRSSQAVATAPPAKPLPGCNGCCSDVKQDFENNAMAGISYVNRENVMPLETNCDLVKNGLSCNSGADSLAGTTAYPVKSSYSGDRVWGGLKSGIRNHRFGVNDARNQRCYQYHVRNHHRSNMTEMGIQRTKQGISAWKCYPGLMPNLNIAKQGQSLRVYHPSIWRQCSGFPEHAVEERVRMMDSRSMKDNYLIDVLYGNEKLSKRSGPAVSQQGNYNPSKSYSGFCGAFTGVGNQSLMSSNAIESSSPSVKTMDILEDLLTGSDFGKCDGPYQTSHENFHGMSGNCEFQKEMRLLDSHEVANTSGFPNDVGCTIGIRLAGDNKLANGEAVIDTLHNFKNGTNDIQVSCSRVPASLSVSLHNLSLSSSKEVEALQLPSHASSVVSSDVLLKHQSKPIDLMDEGQLTPVHRVDKSNGVAPNPTSQNSAKTEKGNVDDEEVRQDPSSSITFDEKANNKVIGGTSSDLAAFYTHLVTRELQTIKNSDLEFIKELGSGTYGTVYYGKWKGSDVAIKKIKPSCFTEDTVKQERLLADFWKEADILGQLHHPNIVAFYGIVSDGPVTDLATLTEYMVNGSLKQVLRKKDRTIDRRKRLIIAMDAAFGMQYLHEKNIVHFDLKSHNFLVNMRDPQRPVCKIGDLGLSKIKQRTLVSGGVRGTVPWMAPELLSGKNNLVTEKVDVYSFGIVMWELLTGEEPYGDLRSQEIIAGIMKGSLRPEIPSWCDPTWRSLMERCWSSDPKSRPPFSEIAKELRTMSAAMNIK</sequence>
<dbReference type="InterPro" id="IPR001245">
    <property type="entry name" value="Ser-Thr/Tyr_kinase_cat_dom"/>
</dbReference>
<dbReference type="AlphaFoldDB" id="A0A498HZA3"/>
<organism evidence="9 10">
    <name type="scientific">Malus domestica</name>
    <name type="common">Apple</name>
    <name type="synonym">Pyrus malus</name>
    <dbReference type="NCBI Taxonomy" id="3750"/>
    <lineage>
        <taxon>Eukaryota</taxon>
        <taxon>Viridiplantae</taxon>
        <taxon>Streptophyta</taxon>
        <taxon>Embryophyta</taxon>
        <taxon>Tracheophyta</taxon>
        <taxon>Spermatophyta</taxon>
        <taxon>Magnoliopsida</taxon>
        <taxon>eudicotyledons</taxon>
        <taxon>Gunneridae</taxon>
        <taxon>Pentapetalae</taxon>
        <taxon>rosids</taxon>
        <taxon>fabids</taxon>
        <taxon>Rosales</taxon>
        <taxon>Rosaceae</taxon>
        <taxon>Amygdaloideae</taxon>
        <taxon>Maleae</taxon>
        <taxon>Malus</taxon>
    </lineage>
</organism>
<dbReference type="InterPro" id="IPR011009">
    <property type="entry name" value="Kinase-like_dom_sf"/>
</dbReference>
<feature type="domain" description="Protein kinase" evidence="8">
    <location>
        <begin position="928"/>
        <end position="1194"/>
    </location>
</feature>
<dbReference type="Pfam" id="PF07714">
    <property type="entry name" value="PK_Tyr_Ser-Thr"/>
    <property type="match status" value="1"/>
</dbReference>
<dbReference type="Gene3D" id="1.10.510.10">
    <property type="entry name" value="Transferase(Phosphotransferase) domain 1"/>
    <property type="match status" value="1"/>
</dbReference>
<dbReference type="PANTHER" id="PTHR23257">
    <property type="entry name" value="SERINE-THREONINE PROTEIN KINASE"/>
    <property type="match status" value="1"/>
</dbReference>
<dbReference type="Proteomes" id="UP000290289">
    <property type="component" value="Chromosome 15"/>
</dbReference>
<protein>
    <recommendedName>
        <fullName evidence="8">Protein kinase domain-containing protein</fullName>
    </recommendedName>
</protein>
<proteinExistence type="predicted"/>
<dbReference type="InterPro" id="IPR050167">
    <property type="entry name" value="Ser_Thr_protein_kinase"/>
</dbReference>
<dbReference type="PRINTS" id="PR00109">
    <property type="entry name" value="TYRKINASE"/>
</dbReference>
<evidence type="ECO:0000259" key="8">
    <source>
        <dbReference type="PROSITE" id="PS50011"/>
    </source>
</evidence>
<evidence type="ECO:0000256" key="6">
    <source>
        <dbReference type="PROSITE-ProRule" id="PRU10141"/>
    </source>
</evidence>
<dbReference type="SMART" id="SM00666">
    <property type="entry name" value="PB1"/>
    <property type="match status" value="1"/>
</dbReference>
<dbReference type="GO" id="GO:0005737">
    <property type="term" value="C:cytoplasm"/>
    <property type="evidence" value="ECO:0007669"/>
    <property type="project" value="TreeGrafter"/>
</dbReference>
<dbReference type="GO" id="GO:0007165">
    <property type="term" value="P:signal transduction"/>
    <property type="evidence" value="ECO:0007669"/>
    <property type="project" value="TreeGrafter"/>
</dbReference>
<dbReference type="SUPFAM" id="SSF56112">
    <property type="entry name" value="Protein kinase-like (PK-like)"/>
    <property type="match status" value="1"/>
</dbReference>
<dbReference type="SMART" id="SM00220">
    <property type="entry name" value="S_TKc"/>
    <property type="match status" value="1"/>
</dbReference>
<dbReference type="GO" id="GO:0004674">
    <property type="term" value="F:protein serine/threonine kinase activity"/>
    <property type="evidence" value="ECO:0007669"/>
    <property type="project" value="UniProtKB-KW"/>
</dbReference>
<evidence type="ECO:0000256" key="3">
    <source>
        <dbReference type="ARBA" id="ARBA00022741"/>
    </source>
</evidence>
<reference evidence="9 10" key="1">
    <citation type="submission" date="2018-10" db="EMBL/GenBank/DDBJ databases">
        <title>A high-quality apple genome assembly.</title>
        <authorList>
            <person name="Hu J."/>
        </authorList>
    </citation>
    <scope>NUCLEOTIDE SEQUENCE [LARGE SCALE GENOMIC DNA]</scope>
    <source>
        <strain evidence="10">cv. HFTH1</strain>
        <tissue evidence="9">Young leaf</tissue>
    </source>
</reference>
<gene>
    <name evidence="9" type="ORF">DVH24_029202</name>
</gene>
<keyword evidence="4" id="KW-0418">Kinase</keyword>
<dbReference type="STRING" id="3750.A0A498HZA3"/>
<evidence type="ECO:0000256" key="5">
    <source>
        <dbReference type="ARBA" id="ARBA00022840"/>
    </source>
</evidence>
<comment type="caution">
    <text evidence="9">The sequence shown here is derived from an EMBL/GenBank/DDBJ whole genome shotgun (WGS) entry which is preliminary data.</text>
</comment>